<accession>A0A1H4LVX8</accession>
<sequence length="110" mass="12134">MSAWFELKQYGSGACRFLLKTKEAQTMLQSERFPCRDSAEAALGLFRAHCASPERYVKKISSGGKPYFKLKAGKEVILVSHLYDSEPTLESAIDAIAAAGTTDRVEVVQM</sequence>
<evidence type="ECO:0000313" key="3">
    <source>
        <dbReference type="EMBL" id="SEB74929.1"/>
    </source>
</evidence>
<dbReference type="InterPro" id="IPR010879">
    <property type="entry name" value="DUF1508"/>
</dbReference>
<evidence type="ECO:0000259" key="2">
    <source>
        <dbReference type="Pfam" id="PF07411"/>
    </source>
</evidence>
<gene>
    <name evidence="3" type="ORF">SAMN05216178_2110</name>
</gene>
<dbReference type="Pfam" id="PF07411">
    <property type="entry name" value="DUF1508"/>
    <property type="match status" value="1"/>
</dbReference>
<dbReference type="Gene3D" id="2.30.29.80">
    <property type="match status" value="1"/>
</dbReference>
<feature type="domain" description="DUF1508" evidence="2">
    <location>
        <begin position="62"/>
        <end position="105"/>
    </location>
</feature>
<dbReference type="InterPro" id="IPR036913">
    <property type="entry name" value="YegP-like_sf"/>
</dbReference>
<dbReference type="RefSeq" id="WP_092313017.1">
    <property type="nucleotide sequence ID" value="NZ_FNTJ01000001.1"/>
</dbReference>
<dbReference type="EMBL" id="FNTJ01000001">
    <property type="protein sequence ID" value="SEB74929.1"/>
    <property type="molecule type" value="Genomic_DNA"/>
</dbReference>
<keyword evidence="4" id="KW-1185">Reference proteome</keyword>
<dbReference type="PANTHER" id="PTHR40606:SF1">
    <property type="entry name" value="UPF0339 PROTEIN YEGP"/>
    <property type="match status" value="1"/>
</dbReference>
<proteinExistence type="inferred from homology"/>
<evidence type="ECO:0000256" key="1">
    <source>
        <dbReference type="ARBA" id="ARBA00007576"/>
    </source>
</evidence>
<dbReference type="SUPFAM" id="SSF160113">
    <property type="entry name" value="YegP-like"/>
    <property type="match status" value="2"/>
</dbReference>
<dbReference type="InterPro" id="IPR051141">
    <property type="entry name" value="UPF0339_domain"/>
</dbReference>
<comment type="similarity">
    <text evidence="1">Belongs to the UPF0339 family. Duplicated subfamily.</text>
</comment>
<dbReference type="PANTHER" id="PTHR40606">
    <property type="match status" value="1"/>
</dbReference>
<evidence type="ECO:0000313" key="4">
    <source>
        <dbReference type="Proteomes" id="UP000198982"/>
    </source>
</evidence>
<dbReference type="AlphaFoldDB" id="A0A1H4LVX8"/>
<protein>
    <recommendedName>
        <fullName evidence="2">DUF1508 domain-containing protein</fullName>
    </recommendedName>
</protein>
<name>A0A1H4LVX8_9PSED</name>
<organism evidence="3 4">
    <name type="scientific">Pseudomonas saponiphila</name>
    <dbReference type="NCBI Taxonomy" id="556534"/>
    <lineage>
        <taxon>Bacteria</taxon>
        <taxon>Pseudomonadati</taxon>
        <taxon>Pseudomonadota</taxon>
        <taxon>Gammaproteobacteria</taxon>
        <taxon>Pseudomonadales</taxon>
        <taxon>Pseudomonadaceae</taxon>
        <taxon>Pseudomonas</taxon>
    </lineage>
</organism>
<reference evidence="4" key="1">
    <citation type="submission" date="2016-10" db="EMBL/GenBank/DDBJ databases">
        <authorList>
            <person name="Varghese N."/>
            <person name="Submissions S."/>
        </authorList>
    </citation>
    <scope>NUCLEOTIDE SEQUENCE [LARGE SCALE GENOMIC DNA]</scope>
    <source>
        <strain evidence="4">DSM 9751</strain>
    </source>
</reference>
<dbReference type="Proteomes" id="UP000198982">
    <property type="component" value="Unassembled WGS sequence"/>
</dbReference>